<dbReference type="STRING" id="1618659.UV11_C0008G0015"/>
<accession>A0A0G1BQF3</accession>
<protein>
    <submittedName>
        <fullName evidence="3">NUDIX hydrolase</fullName>
    </submittedName>
</protein>
<dbReference type="PANTHER" id="PTHR16099">
    <property type="entry name" value="8-OXO-DGTP DIPHOSPHATES NUDT15"/>
    <property type="match status" value="1"/>
</dbReference>
<comment type="caution">
    <text evidence="3">The sequence shown here is derived from an EMBL/GenBank/DDBJ whole genome shotgun (WGS) entry which is preliminary data.</text>
</comment>
<dbReference type="InterPro" id="IPR015797">
    <property type="entry name" value="NUDIX_hydrolase-like_dom_sf"/>
</dbReference>
<dbReference type="Gene3D" id="3.90.79.10">
    <property type="entry name" value="Nucleoside Triphosphate Pyrophosphohydrolase"/>
    <property type="match status" value="1"/>
</dbReference>
<sequence>MNINIMENEQRPKTGIGLLVFKEGKVLMGKRKGAHAADVYSGPGGNLEHLESFSQCAKREVKEEAGIEIENIQFLCLTNFTKYAPKHYVDIGLAADWKSGDPRVLEPDKCESWAWYTLDSLPLPLFDVVKNYVEAFRTRKNYFDTE</sequence>
<evidence type="ECO:0000256" key="1">
    <source>
        <dbReference type="ARBA" id="ARBA00022801"/>
    </source>
</evidence>
<dbReference type="InterPro" id="IPR000086">
    <property type="entry name" value="NUDIX_hydrolase_dom"/>
</dbReference>
<dbReference type="CDD" id="cd04678">
    <property type="entry name" value="NUDIX_MTH2_Nudt15"/>
    <property type="match status" value="1"/>
</dbReference>
<evidence type="ECO:0000313" key="3">
    <source>
        <dbReference type="EMBL" id="KKS48476.1"/>
    </source>
</evidence>
<gene>
    <name evidence="3" type="ORF">UV11_C0008G0015</name>
</gene>
<dbReference type="GO" id="GO:0035539">
    <property type="term" value="F:8-oxo-7,8-dihydrodeoxyguanosine triphosphate pyrophosphatase activity"/>
    <property type="evidence" value="ECO:0007669"/>
    <property type="project" value="TreeGrafter"/>
</dbReference>
<dbReference type="PANTHER" id="PTHR16099:SF5">
    <property type="entry name" value="NUCLEOTIDE TRIPHOSPHATE DIPHOSPHATASE NUDT15"/>
    <property type="match status" value="1"/>
</dbReference>
<dbReference type="FunFam" id="3.90.79.10:FF:000060">
    <property type="entry name" value="Nudix hydrolase 1"/>
    <property type="match status" value="1"/>
</dbReference>
<dbReference type="EMBL" id="LCDF01000008">
    <property type="protein sequence ID" value="KKS48476.1"/>
    <property type="molecule type" value="Genomic_DNA"/>
</dbReference>
<name>A0A0G1BQF3_9BACT</name>
<reference evidence="3 4" key="1">
    <citation type="journal article" date="2015" name="Nature">
        <title>rRNA introns, odd ribosomes, and small enigmatic genomes across a large radiation of phyla.</title>
        <authorList>
            <person name="Brown C.T."/>
            <person name="Hug L.A."/>
            <person name="Thomas B.C."/>
            <person name="Sharon I."/>
            <person name="Castelle C.J."/>
            <person name="Singh A."/>
            <person name="Wilkins M.J."/>
            <person name="Williams K.H."/>
            <person name="Banfield J.F."/>
        </authorList>
    </citation>
    <scope>NUCLEOTIDE SEQUENCE [LARGE SCALE GENOMIC DNA]</scope>
</reference>
<feature type="domain" description="Nudix hydrolase" evidence="2">
    <location>
        <begin position="9"/>
        <end position="138"/>
    </location>
</feature>
<evidence type="ECO:0000259" key="2">
    <source>
        <dbReference type="PROSITE" id="PS51462"/>
    </source>
</evidence>
<dbReference type="Pfam" id="PF00293">
    <property type="entry name" value="NUDIX"/>
    <property type="match status" value="1"/>
</dbReference>
<dbReference type="Proteomes" id="UP000034036">
    <property type="component" value="Unassembled WGS sequence"/>
</dbReference>
<evidence type="ECO:0000313" key="4">
    <source>
        <dbReference type="Proteomes" id="UP000034036"/>
    </source>
</evidence>
<dbReference type="GO" id="GO:0006203">
    <property type="term" value="P:dGTP catabolic process"/>
    <property type="evidence" value="ECO:0007669"/>
    <property type="project" value="TreeGrafter"/>
</dbReference>
<keyword evidence="1 3" id="KW-0378">Hydrolase</keyword>
<dbReference type="SUPFAM" id="SSF55811">
    <property type="entry name" value="Nudix"/>
    <property type="match status" value="1"/>
</dbReference>
<dbReference type="InterPro" id="IPR020084">
    <property type="entry name" value="NUDIX_hydrolase_CS"/>
</dbReference>
<dbReference type="PROSITE" id="PS51462">
    <property type="entry name" value="NUDIX"/>
    <property type="match status" value="1"/>
</dbReference>
<dbReference type="PROSITE" id="PS00893">
    <property type="entry name" value="NUDIX_BOX"/>
    <property type="match status" value="1"/>
</dbReference>
<dbReference type="AlphaFoldDB" id="A0A0G1BQF3"/>
<proteinExistence type="predicted"/>
<organism evidence="3 4">
    <name type="scientific">Candidatus Giovannonibacteria bacterium GW2011_GWF2_42_19</name>
    <dbReference type="NCBI Taxonomy" id="1618659"/>
    <lineage>
        <taxon>Bacteria</taxon>
        <taxon>Candidatus Giovannoniibacteriota</taxon>
    </lineage>
</organism>
<dbReference type="GO" id="GO:0005829">
    <property type="term" value="C:cytosol"/>
    <property type="evidence" value="ECO:0007669"/>
    <property type="project" value="TreeGrafter"/>
</dbReference>